<gene>
    <name evidence="5" type="ORF">NFI95_11435</name>
</gene>
<evidence type="ECO:0000256" key="1">
    <source>
        <dbReference type="ARBA" id="ARBA00023015"/>
    </source>
</evidence>
<dbReference type="Pfam" id="PF08220">
    <property type="entry name" value="HTH_DeoR"/>
    <property type="match status" value="1"/>
</dbReference>
<dbReference type="CDD" id="cd00090">
    <property type="entry name" value="HTH_ARSR"/>
    <property type="match status" value="1"/>
</dbReference>
<reference evidence="5 6" key="1">
    <citation type="submission" date="2022-06" db="EMBL/GenBank/DDBJ databases">
        <title>Endosaccharibacter gen. nov., sp. nov., endophytic bacteria isolated from sugarcane.</title>
        <authorList>
            <person name="Pitiwittayakul N."/>
            <person name="Yukphan P."/>
            <person name="Charoenyingcharoen P."/>
            <person name="Tanasupawat S."/>
        </authorList>
    </citation>
    <scope>NUCLEOTIDE SEQUENCE [LARGE SCALE GENOMIC DNA]</scope>
    <source>
        <strain evidence="5 6">KSS8</strain>
    </source>
</reference>
<dbReference type="PANTHER" id="PTHR30363:SF44">
    <property type="entry name" value="AGA OPERON TRANSCRIPTIONAL REPRESSOR-RELATED"/>
    <property type="match status" value="1"/>
</dbReference>
<dbReference type="EMBL" id="JAMSKV010000009">
    <property type="protein sequence ID" value="MCQ8279059.1"/>
    <property type="molecule type" value="Genomic_DNA"/>
</dbReference>
<dbReference type="SUPFAM" id="SSF100950">
    <property type="entry name" value="NagB/RpiA/CoA transferase-like"/>
    <property type="match status" value="1"/>
</dbReference>
<evidence type="ECO:0000313" key="6">
    <source>
        <dbReference type="Proteomes" id="UP001524587"/>
    </source>
</evidence>
<dbReference type="InterPro" id="IPR011991">
    <property type="entry name" value="ArsR-like_HTH"/>
</dbReference>
<keyword evidence="2 5" id="KW-0238">DNA-binding</keyword>
<name>A0ABT1W843_9PROT</name>
<dbReference type="InterPro" id="IPR036388">
    <property type="entry name" value="WH-like_DNA-bd_sf"/>
</dbReference>
<evidence type="ECO:0000256" key="3">
    <source>
        <dbReference type="ARBA" id="ARBA00023163"/>
    </source>
</evidence>
<keyword evidence="1" id="KW-0805">Transcription regulation</keyword>
<dbReference type="SMART" id="SM01134">
    <property type="entry name" value="DeoRC"/>
    <property type="match status" value="1"/>
</dbReference>
<dbReference type="InterPro" id="IPR014036">
    <property type="entry name" value="DeoR-like_C"/>
</dbReference>
<evidence type="ECO:0000256" key="2">
    <source>
        <dbReference type="ARBA" id="ARBA00023125"/>
    </source>
</evidence>
<dbReference type="Gene3D" id="1.10.10.10">
    <property type="entry name" value="Winged helix-like DNA-binding domain superfamily/Winged helix DNA-binding domain"/>
    <property type="match status" value="1"/>
</dbReference>
<keyword evidence="3" id="KW-0804">Transcription</keyword>
<dbReference type="PANTHER" id="PTHR30363">
    <property type="entry name" value="HTH-TYPE TRANSCRIPTIONAL REGULATOR SRLR-RELATED"/>
    <property type="match status" value="1"/>
</dbReference>
<dbReference type="PROSITE" id="PS00894">
    <property type="entry name" value="HTH_DEOR_1"/>
    <property type="match status" value="1"/>
</dbReference>
<dbReference type="Pfam" id="PF00455">
    <property type="entry name" value="DeoRC"/>
    <property type="match status" value="1"/>
</dbReference>
<proteinExistence type="predicted"/>
<dbReference type="SUPFAM" id="SSF46785">
    <property type="entry name" value="Winged helix' DNA-binding domain"/>
    <property type="match status" value="1"/>
</dbReference>
<dbReference type="InterPro" id="IPR018356">
    <property type="entry name" value="Tscrpt_reg_HTH_DeoR_CS"/>
</dbReference>
<dbReference type="PRINTS" id="PR00037">
    <property type="entry name" value="HTHLACR"/>
</dbReference>
<accession>A0ABT1W843</accession>
<comment type="caution">
    <text evidence="5">The sequence shown here is derived from an EMBL/GenBank/DDBJ whole genome shotgun (WGS) entry which is preliminary data.</text>
</comment>
<protein>
    <submittedName>
        <fullName evidence="5">DeoR/GlpR family DNA-binding transcription regulator</fullName>
    </submittedName>
</protein>
<keyword evidence="6" id="KW-1185">Reference proteome</keyword>
<dbReference type="InterPro" id="IPR050313">
    <property type="entry name" value="Carb_Metab_HTH_regulators"/>
</dbReference>
<dbReference type="GO" id="GO:0003677">
    <property type="term" value="F:DNA binding"/>
    <property type="evidence" value="ECO:0007669"/>
    <property type="project" value="UniProtKB-KW"/>
</dbReference>
<dbReference type="PROSITE" id="PS51000">
    <property type="entry name" value="HTH_DEOR_2"/>
    <property type="match status" value="1"/>
</dbReference>
<evidence type="ECO:0000259" key="4">
    <source>
        <dbReference type="PROSITE" id="PS51000"/>
    </source>
</evidence>
<dbReference type="InterPro" id="IPR037171">
    <property type="entry name" value="NagB/RpiA_transferase-like"/>
</dbReference>
<dbReference type="InterPro" id="IPR036390">
    <property type="entry name" value="WH_DNA-bd_sf"/>
</dbReference>
<dbReference type="InterPro" id="IPR001034">
    <property type="entry name" value="DeoR_HTH"/>
</dbReference>
<sequence length="257" mass="27339">MTEQGRRKRILGVLADRPFASVRDLVALLDVSPATVRRDLDKLHEAGEARKVFGGIALLGGAARTHALPFGENSDLAVDAKAAIAECAAALVQDGDMVIVASGSTCYQLGVLLSRRPVTIHTNSMPLAAMIGTAGVCQMVLSGGTLHREPGILYDHEDRAPDFNASRLFLGAQGLCPDGVMESHPLIVRTTRMMLERTDEVIVLADSRKLAIRARHLTCPVERISTVITDEGISTDDSAALREAGVRVVIAQAGARA</sequence>
<dbReference type="RefSeq" id="WP_422864534.1">
    <property type="nucleotide sequence ID" value="NZ_JAMSKV010000009.1"/>
</dbReference>
<feature type="domain" description="HTH deoR-type" evidence="4">
    <location>
        <begin position="3"/>
        <end position="58"/>
    </location>
</feature>
<organism evidence="5 6">
    <name type="scientific">Endosaccharibacter trunci</name>
    <dbReference type="NCBI Taxonomy" id="2812733"/>
    <lineage>
        <taxon>Bacteria</taxon>
        <taxon>Pseudomonadati</taxon>
        <taxon>Pseudomonadota</taxon>
        <taxon>Alphaproteobacteria</taxon>
        <taxon>Acetobacterales</taxon>
        <taxon>Acetobacteraceae</taxon>
        <taxon>Endosaccharibacter</taxon>
    </lineage>
</organism>
<evidence type="ECO:0000313" key="5">
    <source>
        <dbReference type="EMBL" id="MCQ8279059.1"/>
    </source>
</evidence>
<dbReference type="Proteomes" id="UP001524587">
    <property type="component" value="Unassembled WGS sequence"/>
</dbReference>
<dbReference type="SMART" id="SM00420">
    <property type="entry name" value="HTH_DEOR"/>
    <property type="match status" value="1"/>
</dbReference>